<evidence type="ECO:0000313" key="11">
    <source>
        <dbReference type="Proteomes" id="UP000192775"/>
    </source>
</evidence>
<feature type="transmembrane region" description="Helical" evidence="8">
    <location>
        <begin position="138"/>
        <end position="160"/>
    </location>
</feature>
<comment type="similarity">
    <text evidence="2">Belongs to the major facilitator superfamily.</text>
</comment>
<dbReference type="EMBL" id="CP020715">
    <property type="protein sequence ID" value="ARJ07387.1"/>
    <property type="molecule type" value="Genomic_DNA"/>
</dbReference>
<dbReference type="STRING" id="1619308.B5808_13575"/>
<proteinExistence type="inferred from homology"/>
<keyword evidence="4" id="KW-1003">Cell membrane</keyword>
<sequence>MPPPWRGFERGEREYRRIVVALFAAGFATFVQVFDAQAVLPSVRADFGVSTAQSALMVSATTIGLALSVLPWSWLADRIGRTTAMRLSLTVATALSLLVPAMPGYEEVLALRLLVGVALGAVPALAVAYLAEELHVSWVAVAAATYVSGNTIGGIVGRLVAGPLSETVGWRLGTLAVALIGVIAAVAFWVLVPPARGFSRQAAGAHPFVRRVLTQLGDPVMVTLYVLGFAIMGTFAAVYNYLGFHLIGPPFGVPEVLVSLLFVAYLAGTAASRMAGALVRRVGPLVPVLGGFGVMLAGLGLLAVPVLWVEIVGLVVFTVGTFTAHPVASGLSGQLARIGRAQSTALYQLAWLAGTAFFGWAIGLVFDADGWGIVLLVLAGVCVVSAPLAAVGLGVLLRRRSPVGGGEGSRDD</sequence>
<feature type="transmembrane region" description="Helical" evidence="8">
    <location>
        <begin position="54"/>
        <end position="75"/>
    </location>
</feature>
<dbReference type="SUPFAM" id="SSF103473">
    <property type="entry name" value="MFS general substrate transporter"/>
    <property type="match status" value="1"/>
</dbReference>
<evidence type="ECO:0000256" key="4">
    <source>
        <dbReference type="ARBA" id="ARBA00022475"/>
    </source>
</evidence>
<dbReference type="KEGG" id="cphy:B5808_13575"/>
<evidence type="ECO:0000313" key="10">
    <source>
        <dbReference type="EMBL" id="ARJ07387.1"/>
    </source>
</evidence>
<keyword evidence="7 8" id="KW-0472">Membrane</keyword>
<dbReference type="AlphaFoldDB" id="A0A1X9LQI9"/>
<evidence type="ECO:0000256" key="5">
    <source>
        <dbReference type="ARBA" id="ARBA00022692"/>
    </source>
</evidence>
<feature type="transmembrane region" description="Helical" evidence="8">
    <location>
        <begin position="15"/>
        <end position="34"/>
    </location>
</feature>
<dbReference type="PROSITE" id="PS50850">
    <property type="entry name" value="MFS"/>
    <property type="match status" value="1"/>
</dbReference>
<comment type="subcellular location">
    <subcellularLocation>
        <location evidence="1">Cell membrane</location>
        <topology evidence="1">Multi-pass membrane protein</topology>
    </subcellularLocation>
</comment>
<feature type="transmembrane region" description="Helical" evidence="8">
    <location>
        <begin position="87"/>
        <end position="105"/>
    </location>
</feature>
<feature type="transmembrane region" description="Helical" evidence="8">
    <location>
        <begin position="220"/>
        <end position="239"/>
    </location>
</feature>
<keyword evidence="5 8" id="KW-0812">Transmembrane</keyword>
<feature type="transmembrane region" description="Helical" evidence="8">
    <location>
        <begin position="372"/>
        <end position="397"/>
    </location>
</feature>
<protein>
    <recommendedName>
        <fullName evidence="9">Major facilitator superfamily (MFS) profile domain-containing protein</fullName>
    </recommendedName>
</protein>
<feature type="transmembrane region" description="Helical" evidence="8">
    <location>
        <begin position="314"/>
        <end position="333"/>
    </location>
</feature>
<dbReference type="GO" id="GO:0022857">
    <property type="term" value="F:transmembrane transporter activity"/>
    <property type="evidence" value="ECO:0007669"/>
    <property type="project" value="InterPro"/>
</dbReference>
<reference evidence="10 11" key="1">
    <citation type="submission" date="2017-04" db="EMBL/GenBank/DDBJ databases">
        <authorList>
            <person name="Afonso C.L."/>
            <person name="Miller P.J."/>
            <person name="Scott M.A."/>
            <person name="Spackman E."/>
            <person name="Goraichik I."/>
            <person name="Dimitrov K.M."/>
            <person name="Suarez D.L."/>
            <person name="Swayne D.E."/>
        </authorList>
    </citation>
    <scope>NUCLEOTIDE SEQUENCE [LARGE SCALE GENOMIC DNA]</scope>
    <source>
        <strain evidence="11">XA(T)</strain>
    </source>
</reference>
<feature type="transmembrane region" description="Helical" evidence="8">
    <location>
        <begin position="172"/>
        <end position="192"/>
    </location>
</feature>
<dbReference type="Proteomes" id="UP000192775">
    <property type="component" value="Chromosome"/>
</dbReference>
<dbReference type="InterPro" id="IPR036259">
    <property type="entry name" value="MFS_trans_sf"/>
</dbReference>
<dbReference type="Gene3D" id="1.20.1250.20">
    <property type="entry name" value="MFS general substrate transporter like domains"/>
    <property type="match status" value="1"/>
</dbReference>
<evidence type="ECO:0000256" key="3">
    <source>
        <dbReference type="ARBA" id="ARBA00022448"/>
    </source>
</evidence>
<dbReference type="CDD" id="cd17324">
    <property type="entry name" value="MFS_NepI_like"/>
    <property type="match status" value="1"/>
</dbReference>
<evidence type="ECO:0000256" key="6">
    <source>
        <dbReference type="ARBA" id="ARBA00022989"/>
    </source>
</evidence>
<keyword evidence="11" id="KW-1185">Reference proteome</keyword>
<name>A0A1X9LQI9_9MICO</name>
<evidence type="ECO:0000259" key="9">
    <source>
        <dbReference type="PROSITE" id="PS50850"/>
    </source>
</evidence>
<keyword evidence="6 8" id="KW-1133">Transmembrane helix</keyword>
<dbReference type="InterPro" id="IPR020846">
    <property type="entry name" value="MFS_dom"/>
</dbReference>
<dbReference type="GO" id="GO:0005886">
    <property type="term" value="C:plasma membrane"/>
    <property type="evidence" value="ECO:0007669"/>
    <property type="project" value="UniProtKB-SubCell"/>
</dbReference>
<evidence type="ECO:0000256" key="8">
    <source>
        <dbReference type="SAM" id="Phobius"/>
    </source>
</evidence>
<feature type="transmembrane region" description="Helical" evidence="8">
    <location>
        <begin position="345"/>
        <end position="366"/>
    </location>
</feature>
<feature type="transmembrane region" description="Helical" evidence="8">
    <location>
        <begin position="111"/>
        <end position="131"/>
    </location>
</feature>
<accession>A0A1X9LQI9</accession>
<keyword evidence="3" id="KW-0813">Transport</keyword>
<dbReference type="InterPro" id="IPR011701">
    <property type="entry name" value="MFS"/>
</dbReference>
<feature type="domain" description="Major facilitator superfamily (MFS) profile" evidence="9">
    <location>
        <begin position="18"/>
        <end position="397"/>
    </location>
</feature>
<organism evidence="10 11">
    <name type="scientific">Cnuibacter physcomitrellae</name>
    <dbReference type="NCBI Taxonomy" id="1619308"/>
    <lineage>
        <taxon>Bacteria</taxon>
        <taxon>Bacillati</taxon>
        <taxon>Actinomycetota</taxon>
        <taxon>Actinomycetes</taxon>
        <taxon>Micrococcales</taxon>
        <taxon>Microbacteriaceae</taxon>
        <taxon>Cnuibacter</taxon>
    </lineage>
</organism>
<evidence type="ECO:0000256" key="1">
    <source>
        <dbReference type="ARBA" id="ARBA00004651"/>
    </source>
</evidence>
<evidence type="ECO:0000256" key="2">
    <source>
        <dbReference type="ARBA" id="ARBA00008335"/>
    </source>
</evidence>
<feature type="transmembrane region" description="Helical" evidence="8">
    <location>
        <begin position="284"/>
        <end position="308"/>
    </location>
</feature>
<gene>
    <name evidence="10" type="ORF">B5808_13575</name>
</gene>
<evidence type="ECO:0000256" key="7">
    <source>
        <dbReference type="ARBA" id="ARBA00023136"/>
    </source>
</evidence>
<feature type="transmembrane region" description="Helical" evidence="8">
    <location>
        <begin position="251"/>
        <end position="272"/>
    </location>
</feature>
<dbReference type="PANTHER" id="PTHR43271:SF1">
    <property type="entry name" value="INNER MEMBRANE TRANSPORT PROTEIN YNFM"/>
    <property type="match status" value="1"/>
</dbReference>
<dbReference type="PANTHER" id="PTHR43271">
    <property type="entry name" value="BLL2771 PROTEIN"/>
    <property type="match status" value="1"/>
</dbReference>
<dbReference type="Pfam" id="PF07690">
    <property type="entry name" value="MFS_1"/>
    <property type="match status" value="1"/>
</dbReference>